<keyword evidence="4" id="KW-0378">Hydrolase</keyword>
<dbReference type="EMBL" id="VOEI01000001">
    <property type="protein sequence ID" value="TWR28354.1"/>
    <property type="molecule type" value="Genomic_DNA"/>
</dbReference>
<dbReference type="GO" id="GO:0006281">
    <property type="term" value="P:DNA repair"/>
    <property type="evidence" value="ECO:0007669"/>
    <property type="project" value="UniProtKB-KW"/>
</dbReference>
<evidence type="ECO:0000256" key="6">
    <source>
        <dbReference type="ARBA" id="ARBA00023014"/>
    </source>
</evidence>
<keyword evidence="1" id="KW-0004">4Fe-4S</keyword>
<keyword evidence="5" id="KW-0408">Iron</keyword>
<dbReference type="PANTHER" id="PTHR33693">
    <property type="entry name" value="TYPE-5 URACIL-DNA GLYCOSYLASE"/>
    <property type="match status" value="1"/>
</dbReference>
<keyword evidence="7" id="KW-0234">DNA repair</keyword>
<dbReference type="SUPFAM" id="SSF52141">
    <property type="entry name" value="Uracil-DNA glycosylase-like"/>
    <property type="match status" value="1"/>
</dbReference>
<dbReference type="InterPro" id="IPR025272">
    <property type="entry name" value="SocA_Panacea"/>
</dbReference>
<dbReference type="Proteomes" id="UP000318010">
    <property type="component" value="Unassembled WGS sequence"/>
</dbReference>
<dbReference type="InterPro" id="IPR036895">
    <property type="entry name" value="Uracil-DNA_glycosylase-like_sf"/>
</dbReference>
<dbReference type="Pfam" id="PF13274">
    <property type="entry name" value="SocA_Panacea"/>
    <property type="match status" value="1"/>
</dbReference>
<keyword evidence="6" id="KW-0411">Iron-sulfur</keyword>
<dbReference type="InterPro" id="IPR005122">
    <property type="entry name" value="Uracil-DNA_glycosylase-like"/>
</dbReference>
<evidence type="ECO:0000256" key="7">
    <source>
        <dbReference type="ARBA" id="ARBA00023204"/>
    </source>
</evidence>
<dbReference type="SMART" id="SM00987">
    <property type="entry name" value="UreE_C"/>
    <property type="match status" value="1"/>
</dbReference>
<dbReference type="GO" id="GO:0051539">
    <property type="term" value="F:4 iron, 4 sulfur cluster binding"/>
    <property type="evidence" value="ECO:0007669"/>
    <property type="project" value="UniProtKB-KW"/>
</dbReference>
<reference evidence="9 10" key="1">
    <citation type="submission" date="2019-07" db="EMBL/GenBank/DDBJ databases">
        <authorList>
            <person name="Kim J."/>
        </authorList>
    </citation>
    <scope>NUCLEOTIDE SEQUENCE [LARGE SCALE GENOMIC DNA]</scope>
    <source>
        <strain evidence="9 10">MJ1a</strain>
    </source>
</reference>
<protein>
    <submittedName>
        <fullName evidence="9">Uracil-DNA glycosylase</fullName>
    </submittedName>
</protein>
<dbReference type="RefSeq" id="WP_146269148.1">
    <property type="nucleotide sequence ID" value="NZ_VOEI01000001.1"/>
</dbReference>
<proteinExistence type="predicted"/>
<evidence type="ECO:0000256" key="1">
    <source>
        <dbReference type="ARBA" id="ARBA00022485"/>
    </source>
</evidence>
<evidence type="ECO:0000313" key="9">
    <source>
        <dbReference type="EMBL" id="TWR28354.1"/>
    </source>
</evidence>
<dbReference type="CDD" id="cd10030">
    <property type="entry name" value="UDG-F4_TTUDGA_SPO1dp_like"/>
    <property type="match status" value="1"/>
</dbReference>
<dbReference type="GO" id="GO:0097506">
    <property type="term" value="F:deaminated base DNA N-glycosylase activity"/>
    <property type="evidence" value="ECO:0007669"/>
    <property type="project" value="UniProtKB-ARBA"/>
</dbReference>
<dbReference type="PANTHER" id="PTHR33693:SF1">
    <property type="entry name" value="TYPE-4 URACIL-DNA GLYCOSYLASE"/>
    <property type="match status" value="1"/>
</dbReference>
<dbReference type="OrthoDB" id="5290748at2"/>
<evidence type="ECO:0000259" key="8">
    <source>
        <dbReference type="SMART" id="SM00986"/>
    </source>
</evidence>
<organism evidence="9 10">
    <name type="scientific">Mucilaginibacter achroorhodeus</name>
    <dbReference type="NCBI Taxonomy" id="2599294"/>
    <lineage>
        <taxon>Bacteria</taxon>
        <taxon>Pseudomonadati</taxon>
        <taxon>Bacteroidota</taxon>
        <taxon>Sphingobacteriia</taxon>
        <taxon>Sphingobacteriales</taxon>
        <taxon>Sphingobacteriaceae</taxon>
        <taxon>Mucilaginibacter</taxon>
    </lineage>
</organism>
<dbReference type="Gene3D" id="3.40.470.10">
    <property type="entry name" value="Uracil-DNA glycosylase-like domain"/>
    <property type="match status" value="1"/>
</dbReference>
<evidence type="ECO:0000256" key="2">
    <source>
        <dbReference type="ARBA" id="ARBA00022723"/>
    </source>
</evidence>
<name>A0A563UAI6_9SPHI</name>
<gene>
    <name evidence="9" type="ORF">FPZ42_03825</name>
</gene>
<keyword evidence="3" id="KW-0227">DNA damage</keyword>
<keyword evidence="2" id="KW-0479">Metal-binding</keyword>
<dbReference type="Pfam" id="PF03167">
    <property type="entry name" value="UDG"/>
    <property type="match status" value="1"/>
</dbReference>
<sequence length="360" mass="41257">MISFSEFDNLCMKVQSCILCTRMCDSLKVLNRSSGSLNAEIMFIGEAPGRLGADSSGIPFHGDKAGHNFEDLLKIADINRSNIFVTNAVLCNPKDEAGNNSTPTKQEIINCANFLAEQIILINPKIVVTLGRVALESLNYISEHKLSLKDSVRSSNSWFNRILIPFYHPGQRAMLHRSMANQRSDYQFLSEELKRLNKNHFKKNLPASKLEVAAIINYLFQRKNTYTYFALHKLFYLIEYNSILIFGRRLTNSYIIRQKDGPYCTDLHLTKIKKALPFIGSKILSNTNILLFKTSVELFDTYEHLELEDGVKRFIDQVLEKHGDKSNIALKKTVYFSRPMRDILMAERDNKINLYNTPIL</sequence>
<accession>A0A563UAI6</accession>
<comment type="caution">
    <text evidence="9">The sequence shown here is derived from an EMBL/GenBank/DDBJ whole genome shotgun (WGS) entry which is preliminary data.</text>
</comment>
<evidence type="ECO:0000256" key="5">
    <source>
        <dbReference type="ARBA" id="ARBA00023004"/>
    </source>
</evidence>
<dbReference type="GO" id="GO:0046872">
    <property type="term" value="F:metal ion binding"/>
    <property type="evidence" value="ECO:0007669"/>
    <property type="project" value="UniProtKB-KW"/>
</dbReference>
<feature type="domain" description="Uracil-DNA glycosylase-like" evidence="8">
    <location>
        <begin position="32"/>
        <end position="184"/>
    </location>
</feature>
<evidence type="ECO:0000313" key="10">
    <source>
        <dbReference type="Proteomes" id="UP000318010"/>
    </source>
</evidence>
<evidence type="ECO:0000256" key="3">
    <source>
        <dbReference type="ARBA" id="ARBA00022763"/>
    </source>
</evidence>
<evidence type="ECO:0000256" key="4">
    <source>
        <dbReference type="ARBA" id="ARBA00022801"/>
    </source>
</evidence>
<dbReference type="SMART" id="SM00986">
    <property type="entry name" value="UDG"/>
    <property type="match status" value="1"/>
</dbReference>
<dbReference type="AlphaFoldDB" id="A0A563UAI6"/>
<dbReference type="InterPro" id="IPR051536">
    <property type="entry name" value="UDG_Type-4/5"/>
</dbReference>
<keyword evidence="10" id="KW-1185">Reference proteome</keyword>